<feature type="transmembrane region" description="Helical" evidence="1">
    <location>
        <begin position="49"/>
        <end position="69"/>
    </location>
</feature>
<dbReference type="InterPro" id="IPR051873">
    <property type="entry name" value="KNR4/SMI1_regulator"/>
</dbReference>
<dbReference type="GO" id="GO:0043332">
    <property type="term" value="C:mating projection tip"/>
    <property type="evidence" value="ECO:0007669"/>
    <property type="project" value="TreeGrafter"/>
</dbReference>
<dbReference type="Pfam" id="PF09346">
    <property type="entry name" value="SMI1_KNR4"/>
    <property type="match status" value="1"/>
</dbReference>
<keyword evidence="1" id="KW-0472">Membrane</keyword>
<protein>
    <recommendedName>
        <fullName evidence="2">Knr4/Smi1-like domain-containing protein</fullName>
    </recommendedName>
</protein>
<gene>
    <name evidence="3" type="ORF">GPX89_09275</name>
</gene>
<sequence>MNLVQPKCRELSSLRACGALPVDLLSLHAGCFGQRGMRQDSAFGSGRNAATAVVGWCCYVAIMLALEVFDRYVYWLRDNVPHAYENLAPPATPAELDALERHLGYQLPAEVRAVLAVHNGQKLTDTAEHTEYATPCLPTLSFLSTRLIRECWDRWNALRSTPNIDQLQDMGDVFPGAAGLVKPLYTSPGWIPLWSDPINADYIGLDLDPDVEGTSGQIINFGRDEERHFVCAPDYTSLLAILLDEVLTGAWRATEMETEFPDGSWANLPWFGDPDDHFFNALYSRFATPTT</sequence>
<dbReference type="RefSeq" id="WP_157386783.1">
    <property type="nucleotide sequence ID" value="NZ_WRPP01000001.1"/>
</dbReference>
<dbReference type="EMBL" id="WRPP01000001">
    <property type="protein sequence ID" value="MVU77438.1"/>
    <property type="molecule type" value="Genomic_DNA"/>
</dbReference>
<keyword evidence="1" id="KW-1133">Transmembrane helix</keyword>
<evidence type="ECO:0000313" key="3">
    <source>
        <dbReference type="EMBL" id="MVU77438.1"/>
    </source>
</evidence>
<dbReference type="Proteomes" id="UP000466794">
    <property type="component" value="Unassembled WGS sequence"/>
</dbReference>
<dbReference type="AlphaFoldDB" id="A0A7K1UUA5"/>
<dbReference type="PANTHER" id="PTHR47432:SF1">
    <property type="entry name" value="CELL WALL ASSEMBLY REGULATOR SMI1"/>
    <property type="match status" value="1"/>
</dbReference>
<dbReference type="Gene3D" id="3.40.1580.10">
    <property type="entry name" value="SMI1/KNR4-like"/>
    <property type="match status" value="1"/>
</dbReference>
<proteinExistence type="predicted"/>
<feature type="domain" description="Knr4/Smi1-like" evidence="2">
    <location>
        <begin position="90"/>
        <end position="241"/>
    </location>
</feature>
<evidence type="ECO:0000259" key="2">
    <source>
        <dbReference type="SMART" id="SM00860"/>
    </source>
</evidence>
<dbReference type="SMART" id="SM00860">
    <property type="entry name" value="SMI1_KNR4"/>
    <property type="match status" value="1"/>
</dbReference>
<keyword evidence="4" id="KW-1185">Reference proteome</keyword>
<organism evidence="3 4">
    <name type="scientific">Nocardia terrae</name>
    <dbReference type="NCBI Taxonomy" id="2675851"/>
    <lineage>
        <taxon>Bacteria</taxon>
        <taxon>Bacillati</taxon>
        <taxon>Actinomycetota</taxon>
        <taxon>Actinomycetes</taxon>
        <taxon>Mycobacteriales</taxon>
        <taxon>Nocardiaceae</taxon>
        <taxon>Nocardia</taxon>
    </lineage>
</organism>
<keyword evidence="1" id="KW-0812">Transmembrane</keyword>
<dbReference type="InterPro" id="IPR037883">
    <property type="entry name" value="Knr4/Smi1-like_sf"/>
</dbReference>
<evidence type="ECO:0000256" key="1">
    <source>
        <dbReference type="SAM" id="Phobius"/>
    </source>
</evidence>
<name>A0A7K1UUA5_9NOCA</name>
<accession>A0A7K1UUA5</accession>
<dbReference type="SUPFAM" id="SSF160631">
    <property type="entry name" value="SMI1/KNR4-like"/>
    <property type="match status" value="1"/>
</dbReference>
<dbReference type="PANTHER" id="PTHR47432">
    <property type="entry name" value="CELL WALL ASSEMBLY REGULATOR SMI1"/>
    <property type="match status" value="1"/>
</dbReference>
<reference evidence="3 4" key="1">
    <citation type="submission" date="2019-12" db="EMBL/GenBank/DDBJ databases">
        <title>Nocardia sp. nov. ET3-3 isolated from soil.</title>
        <authorList>
            <person name="Kanchanasin P."/>
            <person name="Tanasupawat S."/>
            <person name="Yuki M."/>
            <person name="Kudo T."/>
        </authorList>
    </citation>
    <scope>NUCLEOTIDE SEQUENCE [LARGE SCALE GENOMIC DNA]</scope>
    <source>
        <strain evidence="3 4">ET3-3</strain>
    </source>
</reference>
<evidence type="ECO:0000313" key="4">
    <source>
        <dbReference type="Proteomes" id="UP000466794"/>
    </source>
</evidence>
<dbReference type="InterPro" id="IPR018958">
    <property type="entry name" value="Knr4/Smi1-like_dom"/>
</dbReference>
<comment type="caution">
    <text evidence="3">The sequence shown here is derived from an EMBL/GenBank/DDBJ whole genome shotgun (WGS) entry which is preliminary data.</text>
</comment>